<dbReference type="PANTHER" id="PTHR35899">
    <property type="entry name" value="PAPAIN FAMILY CYSTEINE PROTEASE DOMAIN CONTAINING PROTEIN"/>
    <property type="match status" value="1"/>
</dbReference>
<evidence type="ECO:0000259" key="3">
    <source>
        <dbReference type="Pfam" id="PF00112"/>
    </source>
</evidence>
<evidence type="ECO:0000256" key="2">
    <source>
        <dbReference type="SAM" id="Phobius"/>
    </source>
</evidence>
<evidence type="ECO:0000256" key="1">
    <source>
        <dbReference type="SAM" id="MobiDB-lite"/>
    </source>
</evidence>
<dbReference type="Gene3D" id="3.90.70.10">
    <property type="entry name" value="Cysteine proteinases"/>
    <property type="match status" value="1"/>
</dbReference>
<comment type="caution">
    <text evidence="4">The sequence shown here is derived from an EMBL/GenBank/DDBJ whole genome shotgun (WGS) entry which is preliminary data.</text>
</comment>
<feature type="domain" description="Peptidase C1A papain C-terminal" evidence="3">
    <location>
        <begin position="89"/>
        <end position="119"/>
    </location>
</feature>
<dbReference type="SUPFAM" id="SSF54001">
    <property type="entry name" value="Cysteine proteinases"/>
    <property type="match status" value="1"/>
</dbReference>
<dbReference type="OrthoDB" id="166340at2759"/>
<dbReference type="AlphaFoldDB" id="A0A1V9ZUC3"/>
<reference evidence="4 5" key="1">
    <citation type="journal article" date="2014" name="Genome Biol. Evol.">
        <title>The secreted proteins of Achlya hypogyna and Thraustotheca clavata identify the ancestral oomycete secretome and reveal gene acquisitions by horizontal gene transfer.</title>
        <authorList>
            <person name="Misner I."/>
            <person name="Blouin N."/>
            <person name="Leonard G."/>
            <person name="Richards T.A."/>
            <person name="Lane C.E."/>
        </authorList>
    </citation>
    <scope>NUCLEOTIDE SEQUENCE [LARGE SCALE GENOMIC DNA]</scope>
    <source>
        <strain evidence="4 5">ATCC 48635</strain>
    </source>
</reference>
<gene>
    <name evidence="4" type="ORF">ACHHYP_00566</name>
</gene>
<proteinExistence type="predicted"/>
<keyword evidence="5" id="KW-1185">Reference proteome</keyword>
<dbReference type="PANTHER" id="PTHR35899:SF1">
    <property type="entry name" value="PEPTIDASE C1A PAPAIN C-TERMINAL DOMAIN-CONTAINING PROTEIN"/>
    <property type="match status" value="1"/>
</dbReference>
<accession>A0A1V9ZUC3</accession>
<dbReference type="Pfam" id="PF00112">
    <property type="entry name" value="Peptidase_C1"/>
    <property type="match status" value="1"/>
</dbReference>
<evidence type="ECO:0000313" key="4">
    <source>
        <dbReference type="EMBL" id="OQS01605.1"/>
    </source>
</evidence>
<dbReference type="Proteomes" id="UP000243579">
    <property type="component" value="Unassembled WGS sequence"/>
</dbReference>
<dbReference type="EMBL" id="JNBR01000005">
    <property type="protein sequence ID" value="OQS01605.1"/>
    <property type="molecule type" value="Genomic_DNA"/>
</dbReference>
<dbReference type="InterPro" id="IPR000668">
    <property type="entry name" value="Peptidase_C1A_C"/>
</dbReference>
<feature type="region of interest" description="Disordered" evidence="1">
    <location>
        <begin position="1"/>
        <end position="20"/>
    </location>
</feature>
<dbReference type="GO" id="GO:0008234">
    <property type="term" value="F:cysteine-type peptidase activity"/>
    <property type="evidence" value="ECO:0007669"/>
    <property type="project" value="InterPro"/>
</dbReference>
<dbReference type="InterPro" id="IPR038765">
    <property type="entry name" value="Papain-like_cys_pep_sf"/>
</dbReference>
<keyword evidence="2" id="KW-0472">Membrane</keyword>
<keyword evidence="2" id="KW-1133">Transmembrane helix</keyword>
<protein>
    <recommendedName>
        <fullName evidence="3">Peptidase C1A papain C-terminal domain-containing protein</fullName>
    </recommendedName>
</protein>
<keyword evidence="2" id="KW-0812">Transmembrane</keyword>
<feature type="compositionally biased region" description="Basic and acidic residues" evidence="1">
    <location>
        <begin position="10"/>
        <end position="20"/>
    </location>
</feature>
<sequence length="171" mass="18818">MMLPSYGSSSHEHDSLLERRPQQSVSRSAVLVVLNFIVAGGIGVSMYTSLQRYDALSAKLDTYLSHVPAAMTSLRHEGGHLPSKYAVQHVTPRKDQSSRGTCWDFSTIGVLEQSYRAHGLARGWLEEDEYVSFSEQAYGVEVMELCTGDPQSPQQVACRVAGDAVTRIDNP</sequence>
<feature type="transmembrane region" description="Helical" evidence="2">
    <location>
        <begin position="29"/>
        <end position="50"/>
    </location>
</feature>
<name>A0A1V9ZUC3_ACHHY</name>
<dbReference type="GO" id="GO:0006508">
    <property type="term" value="P:proteolysis"/>
    <property type="evidence" value="ECO:0007669"/>
    <property type="project" value="InterPro"/>
</dbReference>
<organism evidence="4 5">
    <name type="scientific">Achlya hypogyna</name>
    <name type="common">Oomycete</name>
    <name type="synonym">Protoachlya hypogyna</name>
    <dbReference type="NCBI Taxonomy" id="1202772"/>
    <lineage>
        <taxon>Eukaryota</taxon>
        <taxon>Sar</taxon>
        <taxon>Stramenopiles</taxon>
        <taxon>Oomycota</taxon>
        <taxon>Saprolegniomycetes</taxon>
        <taxon>Saprolegniales</taxon>
        <taxon>Achlyaceae</taxon>
        <taxon>Achlya</taxon>
    </lineage>
</organism>
<evidence type="ECO:0000313" key="5">
    <source>
        <dbReference type="Proteomes" id="UP000243579"/>
    </source>
</evidence>